<dbReference type="InterPro" id="IPR036857">
    <property type="entry name" value="Thyroglobulin_1_sf"/>
</dbReference>
<dbReference type="Gene3D" id="2.10.25.10">
    <property type="entry name" value="Laminin"/>
    <property type="match status" value="1"/>
</dbReference>
<dbReference type="SMART" id="SM00254">
    <property type="entry name" value="ShKT"/>
    <property type="match status" value="4"/>
</dbReference>
<feature type="domain" description="SRCR" evidence="9">
    <location>
        <begin position="12"/>
        <end position="96"/>
    </location>
</feature>
<reference evidence="12 13" key="1">
    <citation type="journal article" date="2010" name="Science">
        <title>Plasticity of animal genome architecture unmasked by rapid evolution of a pelagic tunicate.</title>
        <authorList>
            <person name="Denoeud F."/>
            <person name="Henriet S."/>
            <person name="Mungpakdee S."/>
            <person name="Aury J.M."/>
            <person name="Da Silva C."/>
            <person name="Brinkmann H."/>
            <person name="Mikhaleva J."/>
            <person name="Olsen L.C."/>
            <person name="Jubin C."/>
            <person name="Canestro C."/>
            <person name="Bouquet J.M."/>
            <person name="Danks G."/>
            <person name="Poulain J."/>
            <person name="Campsteijn C."/>
            <person name="Adamski M."/>
            <person name="Cross I."/>
            <person name="Yadetie F."/>
            <person name="Muffato M."/>
            <person name="Louis A."/>
            <person name="Butcher S."/>
            <person name="Tsagkogeorga G."/>
            <person name="Konrad A."/>
            <person name="Singh S."/>
            <person name="Jensen M.F."/>
            <person name="Cong E.H."/>
            <person name="Eikeseth-Otteraa H."/>
            <person name="Noel B."/>
            <person name="Anthouard V."/>
            <person name="Porcel B.M."/>
            <person name="Kachouri-Lafond R."/>
            <person name="Nishino A."/>
            <person name="Ugolini M."/>
            <person name="Chourrout P."/>
            <person name="Nishida H."/>
            <person name="Aasland R."/>
            <person name="Huzurbazar S."/>
            <person name="Westhof E."/>
            <person name="Delsuc F."/>
            <person name="Lehrach H."/>
            <person name="Reinhardt R."/>
            <person name="Weissenbach J."/>
            <person name="Roy S.W."/>
            <person name="Artiguenave F."/>
            <person name="Postlethwait J.H."/>
            <person name="Manak J.R."/>
            <person name="Thompson E.M."/>
            <person name="Jaillon O."/>
            <person name="Du Pasquier L."/>
            <person name="Boudinot P."/>
            <person name="Liberles D.A."/>
            <person name="Volff J.N."/>
            <person name="Philippe H."/>
            <person name="Lenhard B."/>
            <person name="Roest Crollius H."/>
            <person name="Wincker P."/>
            <person name="Chourrout D."/>
        </authorList>
    </citation>
    <scope>NUCLEOTIDE SEQUENCE [LARGE SCALE GENOMIC DNA]</scope>
</reference>
<evidence type="ECO:0000256" key="7">
    <source>
        <dbReference type="PROSITE-ProRule" id="PRU01005"/>
    </source>
</evidence>
<dbReference type="GO" id="GO:0005604">
    <property type="term" value="C:basement membrane"/>
    <property type="evidence" value="ECO:0007669"/>
    <property type="project" value="TreeGrafter"/>
</dbReference>
<feature type="domain" description="ShKT" evidence="11">
    <location>
        <begin position="844"/>
        <end position="878"/>
    </location>
</feature>
<feature type="disulfide bond" evidence="7">
    <location>
        <begin position="862"/>
        <end position="875"/>
    </location>
</feature>
<evidence type="ECO:0000256" key="3">
    <source>
        <dbReference type="ARBA" id="ARBA00022737"/>
    </source>
</evidence>
<keyword evidence="13" id="KW-1185">Reference proteome</keyword>
<dbReference type="Gene3D" id="4.10.800.10">
    <property type="entry name" value="Thyroglobulin type-1"/>
    <property type="match status" value="5"/>
</dbReference>
<keyword evidence="3" id="KW-0677">Repeat</keyword>
<feature type="disulfide bond" evidence="5">
    <location>
        <begin position="66"/>
        <end position="76"/>
    </location>
</feature>
<dbReference type="SUPFAM" id="SSF57567">
    <property type="entry name" value="Serine protease inhibitors"/>
    <property type="match status" value="1"/>
</dbReference>
<dbReference type="PANTHER" id="PTHR12352">
    <property type="entry name" value="SECRETED MODULAR CALCIUM-BINDING PROTEIN"/>
    <property type="match status" value="1"/>
</dbReference>
<dbReference type="PROSITE" id="PS50287">
    <property type="entry name" value="SRCR_2"/>
    <property type="match status" value="2"/>
</dbReference>
<comment type="subcellular location">
    <subcellularLocation>
        <location evidence="1">Secreted</location>
    </subcellularLocation>
</comment>
<dbReference type="InterPro" id="IPR036084">
    <property type="entry name" value="Ser_inhib-like_sf"/>
</dbReference>
<dbReference type="Pfam" id="PF00086">
    <property type="entry name" value="Thyroglobulin_1"/>
    <property type="match status" value="5"/>
</dbReference>
<dbReference type="InterPro" id="IPR003582">
    <property type="entry name" value="ShKT_dom"/>
</dbReference>
<feature type="coiled-coil region" evidence="8">
    <location>
        <begin position="319"/>
        <end position="369"/>
    </location>
</feature>
<dbReference type="AlphaFoldDB" id="E4WRW1"/>
<evidence type="ECO:0000256" key="2">
    <source>
        <dbReference type="ARBA" id="ARBA00022525"/>
    </source>
</evidence>
<organism evidence="12 13">
    <name type="scientific">Oikopleura dioica</name>
    <name type="common">Tunicate</name>
    <dbReference type="NCBI Taxonomy" id="34765"/>
    <lineage>
        <taxon>Eukaryota</taxon>
        <taxon>Metazoa</taxon>
        <taxon>Chordata</taxon>
        <taxon>Tunicata</taxon>
        <taxon>Appendicularia</taxon>
        <taxon>Copelata</taxon>
        <taxon>Oikopleuridae</taxon>
        <taxon>Oikopleura</taxon>
    </lineage>
</organism>
<evidence type="ECO:0000313" key="13">
    <source>
        <dbReference type="Proteomes" id="UP000001307"/>
    </source>
</evidence>
<dbReference type="SMART" id="SM00202">
    <property type="entry name" value="SR"/>
    <property type="match status" value="2"/>
</dbReference>
<keyword evidence="8" id="KW-0175">Coiled coil</keyword>
<dbReference type="GO" id="GO:0007160">
    <property type="term" value="P:cell-matrix adhesion"/>
    <property type="evidence" value="ECO:0007669"/>
    <property type="project" value="TreeGrafter"/>
</dbReference>
<dbReference type="EMBL" id="FN653015">
    <property type="protein sequence ID" value="CBY20493.1"/>
    <property type="molecule type" value="Genomic_DNA"/>
</dbReference>
<proteinExistence type="predicted"/>
<evidence type="ECO:0000256" key="6">
    <source>
        <dbReference type="PROSITE-ProRule" id="PRU00500"/>
    </source>
</evidence>
<protein>
    <submittedName>
        <fullName evidence="12">Uncharacterized protein</fullName>
    </submittedName>
</protein>
<sequence>MEIKLHHSVDESNFSFGQTGSELGKGVLMVSINDGGWGTVCSIGFNQAAADIVCSKIGFKRADVTCYGGEQSLLECGAVAASDECDHNTDISVQCTDEEATGECISYKKVIANQGAVFPGQYEPRCNLDGTFFKKQCDSNSRNCWCSTPEGEKIRGTDVSFNYIEDMARMECEPDDNGSFKSDTGEGVVRLRNSNKKSRKGIVSIFHRGEWGFLCRDQVDSKLTNVICRQLGFDRDGPIAALRQAPQMKAFLPKYEPSMMATPLLCEGDEDTISMCSQSTWALPTNIPCEKDAAVMIQCENISEAEKNMMEQRKKFARADLVRKTLNDYMRKFQEAEQTVYPPSFYPTLISWNNEAQLALEEFKQLNQTTAYDMFANYFNVIVKKYMSKINLPEVTLVPGEPVQSQIAANIPQCYPGTKWSSCTAHCQKQCRQPLYNPTFCTRRCVPGCICEDSTEWLRPDGSCSKECEFFNPQLQQARVNLIENKKIIKNIVENTPKSVGINGGITCPDGLIFSQCKSHCQVKCGDEDKDNVCDESICMPGCVCPEGELMWENGRACSSICLKPTQAPEKPKTCIDIMPDCPNFVEKCNDLISGPTLQTACAFTCKNKDVCGDFFEPKKPISTPASVKVEQQSTCKDLYPDQCQLEMFKKRCDPVKHTTFALRFCRKSCGNCDGPEFKKMKISEKESSSSSDVAEPTCVDTMQPAYLCENLRDNCLTIENVKTACRKTCGLCDQPLQAKTVASAVDPSVGPIVAQPIDVQTSPAPFQSQSSPMIYQPPTIESQNQISTSGITASIVSGNNYQAQYSINSYEANAYRSPQAQQAPQAQNQQYPQYPVTQAPDPCNDVVVNCADLIKGGSNFCMYPTLQQNCRKSCGICQSAPITTVPPTPWFWASSPTTMSTTTTTMKALPAVLPTKPTLNCINSRLGGQSNVAMYLSCNADGSYAPKQCNPVQRSCWCVFPDGLEVVRTRSQFDQRNFYKMDQMECTKNILGLYESNFDGRDFIVPEVELLSPCQTEYKKNILLPRGNARLPSCEDNGDYSGIQCSQDTGSTVSECWCSDKDGLEKENTRKLLQGNPELARTQIDCREKILIEGPCGERIAMIRQRTSITPYGQFYSYRGQASVPMLPKCNERGFFLPLQCDTNNCWCVTPIGDELAGTRVRTRGMFSRPAPNCDALLNGPCLEAQMNFGETKSCDRAGFFNEVQCPVGGGGCFCVDKNTGEPNSRKVYRGYFGASYVCVAQQMNSVVNMFGR</sequence>
<dbReference type="PROSITE" id="PS51162">
    <property type="entry name" value="THYROGLOBULIN_1_2"/>
    <property type="match status" value="5"/>
</dbReference>
<dbReference type="InterPro" id="IPR000716">
    <property type="entry name" value="Thyroglobulin_1"/>
</dbReference>
<feature type="disulfide bond" evidence="7">
    <location>
        <begin position="844"/>
        <end position="878"/>
    </location>
</feature>
<dbReference type="GO" id="GO:0016020">
    <property type="term" value="C:membrane"/>
    <property type="evidence" value="ECO:0007669"/>
    <property type="project" value="InterPro"/>
</dbReference>
<feature type="disulfide bond" evidence="6">
    <location>
        <begin position="950"/>
        <end position="957"/>
    </location>
</feature>
<dbReference type="Gene3D" id="3.10.250.10">
    <property type="entry name" value="SRCR-like domain"/>
    <property type="match status" value="2"/>
</dbReference>
<dbReference type="SMART" id="SM00211">
    <property type="entry name" value="TY"/>
    <property type="match status" value="5"/>
</dbReference>
<gene>
    <name evidence="12" type="ORF">GSOID_T00000491001</name>
</gene>
<evidence type="ECO:0000313" key="12">
    <source>
        <dbReference type="EMBL" id="CBY20493.1"/>
    </source>
</evidence>
<dbReference type="CDD" id="cd19941">
    <property type="entry name" value="TIL"/>
    <property type="match status" value="2"/>
</dbReference>
<keyword evidence="2" id="KW-0964">Secreted</keyword>
<accession>E4WRW1</accession>
<keyword evidence="4 5" id="KW-1015">Disulfide bond</keyword>
<dbReference type="Pfam" id="PF01826">
    <property type="entry name" value="TIL"/>
    <property type="match status" value="1"/>
</dbReference>
<evidence type="ECO:0000256" key="5">
    <source>
        <dbReference type="PROSITE-ProRule" id="PRU00196"/>
    </source>
</evidence>
<feature type="disulfide bond" evidence="6">
    <location>
        <begin position="1207"/>
        <end position="1214"/>
    </location>
</feature>
<evidence type="ECO:0000259" key="11">
    <source>
        <dbReference type="PROSITE" id="PS51670"/>
    </source>
</evidence>
<feature type="domain" description="Thyroglobulin type-1" evidence="10">
    <location>
        <begin position="1012"/>
        <end position="1087"/>
    </location>
</feature>
<evidence type="ECO:0000259" key="9">
    <source>
        <dbReference type="PROSITE" id="PS50287"/>
    </source>
</evidence>
<dbReference type="Pfam" id="PF00530">
    <property type="entry name" value="SRCR"/>
    <property type="match status" value="1"/>
</dbReference>
<dbReference type="GO" id="GO:0005615">
    <property type="term" value="C:extracellular space"/>
    <property type="evidence" value="ECO:0007669"/>
    <property type="project" value="TreeGrafter"/>
</dbReference>
<feature type="domain" description="Thyroglobulin type-1" evidence="10">
    <location>
        <begin position="1094"/>
        <end position="1175"/>
    </location>
</feature>
<name>E4WRW1_OIKDI</name>
<evidence type="ECO:0000256" key="4">
    <source>
        <dbReference type="ARBA" id="ARBA00023157"/>
    </source>
</evidence>
<feature type="domain" description="Thyroglobulin type-1" evidence="10">
    <location>
        <begin position="101"/>
        <end position="172"/>
    </location>
</feature>
<dbReference type="InterPro" id="IPR036772">
    <property type="entry name" value="SRCR-like_dom_sf"/>
</dbReference>
<dbReference type="InParanoid" id="E4WRW1"/>
<dbReference type="InterPro" id="IPR001190">
    <property type="entry name" value="SRCR"/>
</dbReference>
<evidence type="ECO:0000256" key="8">
    <source>
        <dbReference type="SAM" id="Coils"/>
    </source>
</evidence>
<evidence type="ECO:0000256" key="1">
    <source>
        <dbReference type="ARBA" id="ARBA00004613"/>
    </source>
</evidence>
<dbReference type="SUPFAM" id="SSF57610">
    <property type="entry name" value="Thyroglobulin type-1 domain"/>
    <property type="match status" value="5"/>
</dbReference>
<dbReference type="SUPFAM" id="SSF56487">
    <property type="entry name" value="SRCR-like"/>
    <property type="match status" value="2"/>
</dbReference>
<dbReference type="CDD" id="cd00191">
    <property type="entry name" value="TY"/>
    <property type="match status" value="4"/>
</dbReference>
<dbReference type="PANTHER" id="PTHR12352:SF3">
    <property type="entry name" value="NIDOGEN-2"/>
    <property type="match status" value="1"/>
</dbReference>
<evidence type="ECO:0000259" key="10">
    <source>
        <dbReference type="PROSITE" id="PS51162"/>
    </source>
</evidence>
<dbReference type="Proteomes" id="UP000001307">
    <property type="component" value="Unassembled WGS sequence"/>
</dbReference>
<dbReference type="OrthoDB" id="406800at2759"/>
<comment type="caution">
    <text evidence="5">Lacks conserved residue(s) required for the propagation of feature annotation.</text>
</comment>
<feature type="domain" description="SRCR" evidence="9">
    <location>
        <begin position="189"/>
        <end position="300"/>
    </location>
</feature>
<feature type="disulfide bond" evidence="5">
    <location>
        <begin position="266"/>
        <end position="276"/>
    </location>
</feature>
<feature type="domain" description="Thyroglobulin type-1" evidence="10">
    <location>
        <begin position="1180"/>
        <end position="1240"/>
    </location>
</feature>
<feature type="domain" description="Thyroglobulin type-1" evidence="10">
    <location>
        <begin position="919"/>
        <end position="987"/>
    </location>
</feature>
<dbReference type="InterPro" id="IPR002919">
    <property type="entry name" value="TIL_dom"/>
</dbReference>
<feature type="disulfide bond" evidence="6">
    <location>
        <begin position="137"/>
        <end position="144"/>
    </location>
</feature>
<dbReference type="PROSITE" id="PS51670">
    <property type="entry name" value="SHKT"/>
    <property type="match status" value="1"/>
</dbReference>
<dbReference type="InterPro" id="IPR051950">
    <property type="entry name" value="Dev_reg/Prot_inhib"/>
</dbReference>